<organism evidence="6 7">
    <name type="scientific">Halothiobacillus diazotrophicus</name>
    <dbReference type="NCBI Taxonomy" id="1860122"/>
    <lineage>
        <taxon>Bacteria</taxon>
        <taxon>Pseudomonadati</taxon>
        <taxon>Pseudomonadota</taxon>
        <taxon>Gammaproteobacteria</taxon>
        <taxon>Chromatiales</taxon>
        <taxon>Halothiobacillaceae</taxon>
        <taxon>Halothiobacillus</taxon>
    </lineage>
</organism>
<dbReference type="InterPro" id="IPR050399">
    <property type="entry name" value="HPr"/>
</dbReference>
<dbReference type="InterPro" id="IPR001020">
    <property type="entry name" value="PTS_HPr_His_P_site"/>
</dbReference>
<dbReference type="InterPro" id="IPR035895">
    <property type="entry name" value="HPr-like_sf"/>
</dbReference>
<dbReference type="CDD" id="cd00367">
    <property type="entry name" value="PTS-HPr_like"/>
    <property type="match status" value="1"/>
</dbReference>
<gene>
    <name evidence="6" type="ORF">A9404_01080</name>
</gene>
<dbReference type="Proteomes" id="UP000078596">
    <property type="component" value="Chromosome"/>
</dbReference>
<feature type="domain" description="HPr" evidence="5">
    <location>
        <begin position="1"/>
        <end position="88"/>
    </location>
</feature>
<dbReference type="PRINTS" id="PR00107">
    <property type="entry name" value="PHOSPHOCPHPR"/>
</dbReference>
<dbReference type="NCBIfam" id="TIGR01003">
    <property type="entry name" value="PTS_HPr_family"/>
    <property type="match status" value="1"/>
</dbReference>
<evidence type="ECO:0000256" key="4">
    <source>
        <dbReference type="ARBA" id="ARBA00022683"/>
    </source>
</evidence>
<proteinExistence type="inferred from homology"/>
<dbReference type="Pfam" id="PF00381">
    <property type="entry name" value="PTS-HPr"/>
    <property type="match status" value="1"/>
</dbReference>
<evidence type="ECO:0000256" key="2">
    <source>
        <dbReference type="ARBA" id="ARBA00010736"/>
    </source>
</evidence>
<protein>
    <submittedName>
        <fullName evidence="6">Phosphocarrier protein HPr</fullName>
    </submittedName>
</protein>
<dbReference type="GO" id="GO:0009401">
    <property type="term" value="P:phosphoenolpyruvate-dependent sugar phosphotransferase system"/>
    <property type="evidence" value="ECO:0007669"/>
    <property type="project" value="UniProtKB-KW"/>
</dbReference>
<dbReference type="PANTHER" id="PTHR33705">
    <property type="entry name" value="PHOSPHOCARRIER PROTEIN HPR"/>
    <property type="match status" value="1"/>
</dbReference>
<dbReference type="EMBL" id="CP016027">
    <property type="protein sequence ID" value="ANJ66151.1"/>
    <property type="molecule type" value="Genomic_DNA"/>
</dbReference>
<dbReference type="OrthoDB" id="9798965at2"/>
<evidence type="ECO:0000313" key="7">
    <source>
        <dbReference type="Proteomes" id="UP000078596"/>
    </source>
</evidence>
<dbReference type="InterPro" id="IPR002114">
    <property type="entry name" value="PTS_HPr_Ser_P_site"/>
</dbReference>
<comment type="similarity">
    <text evidence="2">Belongs to the HPr family.</text>
</comment>
<dbReference type="PANTHER" id="PTHR33705:SF2">
    <property type="entry name" value="PHOSPHOCARRIER PROTEIN NPR"/>
    <property type="match status" value="1"/>
</dbReference>
<dbReference type="KEGG" id="haz:A9404_01080"/>
<accession>A0A191ZE51</accession>
<keyword evidence="4" id="KW-0598">Phosphotransferase system</keyword>
<dbReference type="PROSITE" id="PS00369">
    <property type="entry name" value="PTS_HPR_HIS"/>
    <property type="match status" value="1"/>
</dbReference>
<evidence type="ECO:0000259" key="5">
    <source>
        <dbReference type="PROSITE" id="PS51350"/>
    </source>
</evidence>
<keyword evidence="7" id="KW-1185">Reference proteome</keyword>
<comment type="subcellular location">
    <subcellularLocation>
        <location evidence="1">Cytoplasm</location>
    </subcellularLocation>
</comment>
<dbReference type="PROSITE" id="PS00589">
    <property type="entry name" value="PTS_HPR_SER"/>
    <property type="match status" value="1"/>
</dbReference>
<dbReference type="RefSeq" id="WP_066097872.1">
    <property type="nucleotide sequence ID" value="NZ_CP016027.1"/>
</dbReference>
<dbReference type="STRING" id="1860122.A9404_01080"/>
<evidence type="ECO:0000256" key="1">
    <source>
        <dbReference type="ARBA" id="ARBA00004496"/>
    </source>
</evidence>
<dbReference type="Gene3D" id="3.30.1340.10">
    <property type="entry name" value="HPr-like"/>
    <property type="match status" value="1"/>
</dbReference>
<keyword evidence="3" id="KW-0963">Cytoplasm</keyword>
<reference evidence="6 7" key="1">
    <citation type="submission" date="2016-06" db="EMBL/GenBank/DDBJ databases">
        <title>Insight into the functional genes involving in sulfur oxidation in Pearl River water.</title>
        <authorList>
            <person name="Luo J."/>
            <person name="Tan X."/>
            <person name="Lin W."/>
        </authorList>
    </citation>
    <scope>NUCLEOTIDE SEQUENCE [LARGE SCALE GENOMIC DNA]</scope>
    <source>
        <strain evidence="6 7">LS2</strain>
    </source>
</reference>
<sequence length="89" mass="9661">MPEQNIEIINRLGLHARAAAKFSTTASQFSCKISVICHGKVVNGKSIMGLMMLAAARGTEIRIATEGADENEAMTALRELIENRFGEPE</sequence>
<name>A0A191ZE51_9GAMM</name>
<dbReference type="SUPFAM" id="SSF55594">
    <property type="entry name" value="HPr-like"/>
    <property type="match status" value="1"/>
</dbReference>
<dbReference type="InterPro" id="IPR000032">
    <property type="entry name" value="HPr-like"/>
</dbReference>
<evidence type="ECO:0000256" key="3">
    <source>
        <dbReference type="ARBA" id="ARBA00022490"/>
    </source>
</evidence>
<evidence type="ECO:0000313" key="6">
    <source>
        <dbReference type="EMBL" id="ANJ66151.1"/>
    </source>
</evidence>
<dbReference type="PROSITE" id="PS51350">
    <property type="entry name" value="PTS_HPR_DOM"/>
    <property type="match status" value="1"/>
</dbReference>
<dbReference type="GO" id="GO:0005737">
    <property type="term" value="C:cytoplasm"/>
    <property type="evidence" value="ECO:0007669"/>
    <property type="project" value="UniProtKB-SubCell"/>
</dbReference>
<dbReference type="AlphaFoldDB" id="A0A191ZE51"/>